<sequence>MLASDAVIVWEWMISLYTEWYIIWKSPWTLVKGAYLFCRYWVLITIPQTIWAIAIGHSQETCQRIYKVAPALAITVILLLRTWAFFRRDMRVLIGLSLTLAGVLAYQLWVVAAVFQQIRAYSCPAFNRRVVLPFGPQTVRHRVAPLCFDTLVTVMIVIKSIVRRRHRGPSSRIIQVFIREGVFYYITISVANLVNGLAYVQPRKDLSGTMVPLVVMLGPVLACRLVRFPVSHLSLADTPTTDHRHPQAPPPRHCIRASRSDGALTRSHVLYLPVRREGQR</sequence>
<dbReference type="EMBL" id="MU273472">
    <property type="protein sequence ID" value="KAI0036362.1"/>
    <property type="molecule type" value="Genomic_DNA"/>
</dbReference>
<protein>
    <submittedName>
        <fullName evidence="1">Uncharacterized protein</fullName>
    </submittedName>
</protein>
<gene>
    <name evidence="1" type="ORF">K488DRAFT_41313</name>
</gene>
<reference evidence="1" key="1">
    <citation type="submission" date="2021-02" db="EMBL/GenBank/DDBJ databases">
        <authorList>
            <consortium name="DOE Joint Genome Institute"/>
            <person name="Ahrendt S."/>
            <person name="Looney B.P."/>
            <person name="Miyauchi S."/>
            <person name="Morin E."/>
            <person name="Drula E."/>
            <person name="Courty P.E."/>
            <person name="Chicoki N."/>
            <person name="Fauchery L."/>
            <person name="Kohler A."/>
            <person name="Kuo A."/>
            <person name="Labutti K."/>
            <person name="Pangilinan J."/>
            <person name="Lipzen A."/>
            <person name="Riley R."/>
            <person name="Andreopoulos W."/>
            <person name="He G."/>
            <person name="Johnson J."/>
            <person name="Barry K.W."/>
            <person name="Grigoriev I.V."/>
            <person name="Nagy L."/>
            <person name="Hibbett D."/>
            <person name="Henrissat B."/>
            <person name="Matheny P.B."/>
            <person name="Labbe J."/>
            <person name="Martin F."/>
        </authorList>
    </citation>
    <scope>NUCLEOTIDE SEQUENCE</scope>
    <source>
        <strain evidence="1">EC-137</strain>
    </source>
</reference>
<evidence type="ECO:0000313" key="1">
    <source>
        <dbReference type="EMBL" id="KAI0036362.1"/>
    </source>
</evidence>
<keyword evidence="2" id="KW-1185">Reference proteome</keyword>
<dbReference type="Proteomes" id="UP000814128">
    <property type="component" value="Unassembled WGS sequence"/>
</dbReference>
<proteinExistence type="predicted"/>
<comment type="caution">
    <text evidence="1">The sequence shown here is derived from an EMBL/GenBank/DDBJ whole genome shotgun (WGS) entry which is preliminary data.</text>
</comment>
<accession>A0ACB8QXI1</accession>
<evidence type="ECO:0000313" key="2">
    <source>
        <dbReference type="Proteomes" id="UP000814128"/>
    </source>
</evidence>
<name>A0ACB8QXI1_9AGAM</name>
<reference evidence="1" key="2">
    <citation type="journal article" date="2022" name="New Phytol.">
        <title>Evolutionary transition to the ectomycorrhizal habit in the genomes of a hyperdiverse lineage of mushroom-forming fungi.</title>
        <authorList>
            <person name="Looney B."/>
            <person name="Miyauchi S."/>
            <person name="Morin E."/>
            <person name="Drula E."/>
            <person name="Courty P.E."/>
            <person name="Kohler A."/>
            <person name="Kuo A."/>
            <person name="LaButti K."/>
            <person name="Pangilinan J."/>
            <person name="Lipzen A."/>
            <person name="Riley R."/>
            <person name="Andreopoulos W."/>
            <person name="He G."/>
            <person name="Johnson J."/>
            <person name="Nolan M."/>
            <person name="Tritt A."/>
            <person name="Barry K.W."/>
            <person name="Grigoriev I.V."/>
            <person name="Nagy L.G."/>
            <person name="Hibbett D."/>
            <person name="Henrissat B."/>
            <person name="Matheny P.B."/>
            <person name="Labbe J."/>
            <person name="Martin F.M."/>
        </authorList>
    </citation>
    <scope>NUCLEOTIDE SEQUENCE</scope>
    <source>
        <strain evidence="1">EC-137</strain>
    </source>
</reference>
<organism evidence="1 2">
    <name type="scientific">Vararia minispora EC-137</name>
    <dbReference type="NCBI Taxonomy" id="1314806"/>
    <lineage>
        <taxon>Eukaryota</taxon>
        <taxon>Fungi</taxon>
        <taxon>Dikarya</taxon>
        <taxon>Basidiomycota</taxon>
        <taxon>Agaricomycotina</taxon>
        <taxon>Agaricomycetes</taxon>
        <taxon>Russulales</taxon>
        <taxon>Lachnocladiaceae</taxon>
        <taxon>Vararia</taxon>
    </lineage>
</organism>